<feature type="compositionally biased region" description="Polar residues" evidence="1">
    <location>
        <begin position="381"/>
        <end position="390"/>
    </location>
</feature>
<dbReference type="PANTHER" id="PTHR35450:SF2">
    <property type="entry name" value="REVERSE TRANSCRIPTASE DOMAIN-CONTAINING PROTEIN"/>
    <property type="match status" value="1"/>
</dbReference>
<feature type="domain" description="Reverse transcriptase" evidence="2">
    <location>
        <begin position="707"/>
        <end position="992"/>
    </location>
</feature>
<dbReference type="OrthoDB" id="7697409at2759"/>
<dbReference type="PROSITE" id="PS50878">
    <property type="entry name" value="RT_POL"/>
    <property type="match status" value="1"/>
</dbReference>
<name>A0A6J2YLE6_SITOR</name>
<dbReference type="RefSeq" id="XP_030763695.1">
    <property type="nucleotide sequence ID" value="XM_030907835.1"/>
</dbReference>
<evidence type="ECO:0000256" key="1">
    <source>
        <dbReference type="SAM" id="MobiDB-lite"/>
    </source>
</evidence>
<accession>A0A6J2YLE6</accession>
<dbReference type="Pfam" id="PF00078">
    <property type="entry name" value="RVT_1"/>
    <property type="match status" value="1"/>
</dbReference>
<proteinExistence type="predicted"/>
<organism evidence="3 4">
    <name type="scientific">Sitophilus oryzae</name>
    <name type="common">Rice weevil</name>
    <name type="synonym">Curculio oryzae</name>
    <dbReference type="NCBI Taxonomy" id="7048"/>
    <lineage>
        <taxon>Eukaryota</taxon>
        <taxon>Metazoa</taxon>
        <taxon>Ecdysozoa</taxon>
        <taxon>Arthropoda</taxon>
        <taxon>Hexapoda</taxon>
        <taxon>Insecta</taxon>
        <taxon>Pterygota</taxon>
        <taxon>Neoptera</taxon>
        <taxon>Endopterygota</taxon>
        <taxon>Coleoptera</taxon>
        <taxon>Polyphaga</taxon>
        <taxon>Cucujiformia</taxon>
        <taxon>Curculionidae</taxon>
        <taxon>Dryophthorinae</taxon>
        <taxon>Sitophilus</taxon>
    </lineage>
</organism>
<evidence type="ECO:0000313" key="3">
    <source>
        <dbReference type="Proteomes" id="UP000504635"/>
    </source>
</evidence>
<feature type="region of interest" description="Disordered" evidence="1">
    <location>
        <begin position="381"/>
        <end position="404"/>
    </location>
</feature>
<sequence>MKETYENMRMLLDRINYNRYKWQICGDLKVIGILVGLQGGFTKYCCFLCLWDSRAVNHHYVQKIWPERSEFQPGSQNVKYIPLVDPKDVLLPPLHIKLGLMKNFVKAMNKEGDGFKYLRQVFPQLSDAKLKEGIFIGPQIRKLLDDTNFTDTLTRQELRAWTSFVSVVRGFLGNNKDANYEQLVNELLDAYKSLGARMSLKIHFLHSHLSFFPENMGAVSDEQGGGSAPVRQTEPTLAEVGEASGAPTRNRTTRSRDGNGQSTDNGGLENLGRTQNDPVPNPQPRTRRVRWTRNDNLDLIRAYYRATNGEQNKTGYRIRLYEQWISLRPDFPRESQQLADQLRSVLRRKVISNAELDHLKQAVLAETQDPEQEQNDNLNEISETTHNTPQSREHASSIRRQSRHSVIPHPEENIVTEEIGRIFEEYRMKYSGVDFLSRPRLPKIKYNNQTKSTVAIMNRALSQYLPQSLSLQDTCDLIYCAAAAVCHVTGLRIGEMAQSSNHKPQIPPWKRRLENKIKDIRVTIGVLHTYLTNDNPSNRTKRIVNDIIRQNNLEAGSVRILREFMDNLKQKIAALGCRLRRYNESEKRRKQNKQFITNQKLFLRALSTQKEEPDRALVKADEMYNFWNNIWGNEQEHQDAYWIKEEIHRTQDLPKMREIQITENDIKQAVSSLGNWKAPGIDKIQAYWWKHLTHVHAVLAIQLTQAIKNPAETIPAFFTMGITHMIPKNKFIDDPKNFRPITCLPVIYKIFTSVFEKSISKHLTNHHILAREQNGSRKGSRGSTEWLIIDNVIGKQAYKNQRNISIAWIDYKKAFDSVPHSWLLKILEIYKIDTSIVRTLQYLMQQWQTSLLVTSSRDSYQTKPLKVRRGIFQGDSLSPLMFCMAINPLSFMLKSSKYGYAVKNNPQVKISHLLYMDDLKCYASNPEQLKGQMELVASFSQAVRMDFGMKKCAFLHCKKGKIEESNEIILTNEITFSPLHLGETYKYLGIHQALKIDDGVIKKTAEDAFMKRVCKVLRTELHAKNKIAAINVWAAPVILNTFGVLKWSQTDLESLDRKVRTSMTRHRIHHPHALTIRLYMPRDKGGRGIISLIAMHEKHIRSLQHYFDQSNDPLLSLLRPPTGISHL</sequence>
<dbReference type="PANTHER" id="PTHR35450">
    <property type="entry name" value="REVERSE TRANSCRIPTASE DOMAIN-CONTAINING PROTEIN"/>
    <property type="match status" value="1"/>
</dbReference>
<dbReference type="AlphaFoldDB" id="A0A6J2YLE6"/>
<dbReference type="GO" id="GO:0071897">
    <property type="term" value="P:DNA biosynthetic process"/>
    <property type="evidence" value="ECO:0007669"/>
    <property type="project" value="UniProtKB-ARBA"/>
</dbReference>
<dbReference type="InterPro" id="IPR000477">
    <property type="entry name" value="RT_dom"/>
</dbReference>
<dbReference type="KEGG" id="soy:115888202"/>
<evidence type="ECO:0000313" key="4">
    <source>
        <dbReference type="RefSeq" id="XP_030763695.1"/>
    </source>
</evidence>
<dbReference type="SUPFAM" id="SSF56672">
    <property type="entry name" value="DNA/RNA polymerases"/>
    <property type="match status" value="1"/>
</dbReference>
<gene>
    <name evidence="4" type="primary">LOC115888202</name>
</gene>
<feature type="region of interest" description="Disordered" evidence="1">
    <location>
        <begin position="236"/>
        <end position="292"/>
    </location>
</feature>
<keyword evidence="3" id="KW-1185">Reference proteome</keyword>
<dbReference type="InParanoid" id="A0A6J2YLE6"/>
<protein>
    <submittedName>
        <fullName evidence="4">Uncharacterized protein LOC115888202</fullName>
    </submittedName>
</protein>
<dbReference type="CDD" id="cd01650">
    <property type="entry name" value="RT_nLTR_like"/>
    <property type="match status" value="1"/>
</dbReference>
<dbReference type="GeneID" id="115888202"/>
<dbReference type="Proteomes" id="UP000504635">
    <property type="component" value="Unplaced"/>
</dbReference>
<reference evidence="4" key="1">
    <citation type="submission" date="2025-08" db="UniProtKB">
        <authorList>
            <consortium name="RefSeq"/>
        </authorList>
    </citation>
    <scope>IDENTIFICATION</scope>
    <source>
        <tissue evidence="4">Gonads</tissue>
    </source>
</reference>
<evidence type="ECO:0000259" key="2">
    <source>
        <dbReference type="PROSITE" id="PS50878"/>
    </source>
</evidence>
<dbReference type="InterPro" id="IPR043502">
    <property type="entry name" value="DNA/RNA_pol_sf"/>
</dbReference>